<accession>A0A1Q9ELE7</accession>
<keyword evidence="4" id="KW-0328">Glycosyltransferase</keyword>
<sequence>MSLLSLHKVDFALADFGLDQVYVATDAPDELREQLRSGIRRGAVFFLEDQPTLASDKGLLEGELAAIEMWISARASAFMGTQESRFTMHIQVERGLLGKSLESSNRELCKALAGKRCFSPYYKSSGRKGPQHRDYWETS</sequence>
<proteinExistence type="predicted"/>
<keyword evidence="1 4" id="KW-0808">Transferase</keyword>
<gene>
    <name evidence="4" type="primary">pad-2</name>
    <name evidence="4" type="ORF">AK812_SmicGene8334</name>
</gene>
<dbReference type="GO" id="GO:0006004">
    <property type="term" value="P:fucose metabolic process"/>
    <property type="evidence" value="ECO:0007669"/>
    <property type="project" value="UniProtKB-KW"/>
</dbReference>
<keyword evidence="2" id="KW-0294">Fucose metabolism</keyword>
<protein>
    <submittedName>
        <fullName evidence="4">GDP-fucose protein O-fucosyltransferase 2</fullName>
    </submittedName>
</protein>
<dbReference type="Pfam" id="PF10250">
    <property type="entry name" value="O-FucT"/>
    <property type="match status" value="1"/>
</dbReference>
<dbReference type="GO" id="GO:0016757">
    <property type="term" value="F:glycosyltransferase activity"/>
    <property type="evidence" value="ECO:0007669"/>
    <property type="project" value="UniProtKB-KW"/>
</dbReference>
<keyword evidence="3" id="KW-0119">Carbohydrate metabolism</keyword>
<evidence type="ECO:0000256" key="3">
    <source>
        <dbReference type="ARBA" id="ARBA00023277"/>
    </source>
</evidence>
<name>A0A1Q9ELE7_SYMMI</name>
<evidence type="ECO:0000256" key="2">
    <source>
        <dbReference type="ARBA" id="ARBA00023253"/>
    </source>
</evidence>
<dbReference type="OrthoDB" id="422368at2759"/>
<dbReference type="OMA" id="EMWISAR"/>
<keyword evidence="5" id="KW-1185">Reference proteome</keyword>
<dbReference type="Proteomes" id="UP000186817">
    <property type="component" value="Unassembled WGS sequence"/>
</dbReference>
<comment type="caution">
    <text evidence="4">The sequence shown here is derived from an EMBL/GenBank/DDBJ whole genome shotgun (WGS) entry which is preliminary data.</text>
</comment>
<evidence type="ECO:0000256" key="1">
    <source>
        <dbReference type="ARBA" id="ARBA00022679"/>
    </source>
</evidence>
<reference evidence="4 5" key="1">
    <citation type="submission" date="2016-02" db="EMBL/GenBank/DDBJ databases">
        <title>Genome analysis of coral dinoflagellate symbionts highlights evolutionary adaptations to a symbiotic lifestyle.</title>
        <authorList>
            <person name="Aranda M."/>
            <person name="Li Y."/>
            <person name="Liew Y.J."/>
            <person name="Baumgarten S."/>
            <person name="Simakov O."/>
            <person name="Wilson M."/>
            <person name="Piel J."/>
            <person name="Ashoor H."/>
            <person name="Bougouffa S."/>
            <person name="Bajic V.B."/>
            <person name="Ryu T."/>
            <person name="Ravasi T."/>
            <person name="Bayer T."/>
            <person name="Micklem G."/>
            <person name="Kim H."/>
            <person name="Bhak J."/>
            <person name="Lajeunesse T.C."/>
            <person name="Voolstra C.R."/>
        </authorList>
    </citation>
    <scope>NUCLEOTIDE SEQUENCE [LARGE SCALE GENOMIC DNA]</scope>
    <source>
        <strain evidence="4 5">CCMP2467</strain>
    </source>
</reference>
<dbReference type="InterPro" id="IPR019378">
    <property type="entry name" value="GDP-Fuc_O-FucTrfase"/>
</dbReference>
<dbReference type="Gene3D" id="3.40.50.11350">
    <property type="match status" value="1"/>
</dbReference>
<evidence type="ECO:0000313" key="4">
    <source>
        <dbReference type="EMBL" id="OLQ08171.1"/>
    </source>
</evidence>
<evidence type="ECO:0000313" key="5">
    <source>
        <dbReference type="Proteomes" id="UP000186817"/>
    </source>
</evidence>
<dbReference type="AlphaFoldDB" id="A0A1Q9ELE7"/>
<organism evidence="4 5">
    <name type="scientific">Symbiodinium microadriaticum</name>
    <name type="common">Dinoflagellate</name>
    <name type="synonym">Zooxanthella microadriatica</name>
    <dbReference type="NCBI Taxonomy" id="2951"/>
    <lineage>
        <taxon>Eukaryota</taxon>
        <taxon>Sar</taxon>
        <taxon>Alveolata</taxon>
        <taxon>Dinophyceae</taxon>
        <taxon>Suessiales</taxon>
        <taxon>Symbiodiniaceae</taxon>
        <taxon>Symbiodinium</taxon>
    </lineage>
</organism>
<dbReference type="EMBL" id="LSRX01000123">
    <property type="protein sequence ID" value="OLQ08171.1"/>
    <property type="molecule type" value="Genomic_DNA"/>
</dbReference>